<feature type="signal peptide" evidence="1">
    <location>
        <begin position="1"/>
        <end position="21"/>
    </location>
</feature>
<sequence length="470" mass="50671">MQTRLTLSVVTLVVLSGAAQAQVADRSGLFFEDYRGTGSSDVAIDPSGVVHAAYVHYEPTAEGAAAVYASCAGEAGACATSGPWSLVELMPAAHDVQVAVTPEGQPRLLIVTDSVGQPGGLDYSYAECDDACSVAANWRISLIATSWDAMGMAFATDTMPQRSFVLDAQGHPRFIYSDRNYSIEPDHYGTFYMSCDTGCTDPGNWTETDLARHSDYDTEIFDAPALALTADGRPRVVARVFALPGPGEEEGKEGLYYLACESNCTETPSWTRTWMIDAGGGTYPSPTWDLQIDGQGRPRVAFFAGDGMEQEDLSHSLIYLWCDEADCLADSAWNGSVIANESIGEGASLALDAEGRPRMAFLNASSELGYAWCDEACETPDGVWDAVFVEGQSDLTGVRPTALPFTCDGELWNGLAPQLTLLPDGAPMVTYDLTVQGRCLYHEEGRPEDEIDYSFHEIWHGARMVAFPAP</sequence>
<keyword evidence="1" id="KW-0732">Signal</keyword>
<dbReference type="HOGENOM" id="CLU_581231_0_0_5"/>
<reference evidence="2 3" key="1">
    <citation type="submission" date="2013-02" db="EMBL/GenBank/DDBJ databases">
        <authorList>
            <person name="Fiebig A."/>
            <person name="Goeker M."/>
            <person name="Klenk H.-P.P."/>
        </authorList>
    </citation>
    <scope>NUCLEOTIDE SEQUENCE [LARGE SCALE GENOMIC DNA]</scope>
    <source>
        <strain evidence="2 3">DSM 19309</strain>
    </source>
</reference>
<gene>
    <name evidence="2" type="ORF">Rumeso_03156</name>
</gene>
<dbReference type="OrthoDB" id="8477761at2"/>
<dbReference type="Proteomes" id="UP000019666">
    <property type="component" value="Unassembled WGS sequence"/>
</dbReference>
<comment type="caution">
    <text evidence="2">The sequence shown here is derived from an EMBL/GenBank/DDBJ whole genome shotgun (WGS) entry which is preliminary data.</text>
</comment>
<evidence type="ECO:0000313" key="3">
    <source>
        <dbReference type="Proteomes" id="UP000019666"/>
    </source>
</evidence>
<proteinExistence type="predicted"/>
<dbReference type="RefSeq" id="WP_037279882.1">
    <property type="nucleotide sequence ID" value="NZ_KK088566.1"/>
</dbReference>
<name>A0A017HLN9_9RHOB</name>
<dbReference type="EMBL" id="AOSK01000089">
    <property type="protein sequence ID" value="EYD75245.1"/>
    <property type="molecule type" value="Genomic_DNA"/>
</dbReference>
<organism evidence="2 3">
    <name type="scientific">Rubellimicrobium mesophilum DSM 19309</name>
    <dbReference type="NCBI Taxonomy" id="442562"/>
    <lineage>
        <taxon>Bacteria</taxon>
        <taxon>Pseudomonadati</taxon>
        <taxon>Pseudomonadota</taxon>
        <taxon>Alphaproteobacteria</taxon>
        <taxon>Rhodobacterales</taxon>
        <taxon>Roseobacteraceae</taxon>
        <taxon>Rubellimicrobium</taxon>
    </lineage>
</organism>
<protein>
    <submittedName>
        <fullName evidence="2">Uncharacterized protein</fullName>
    </submittedName>
</protein>
<keyword evidence="3" id="KW-1185">Reference proteome</keyword>
<dbReference type="AlphaFoldDB" id="A0A017HLN9"/>
<accession>A0A017HLN9</accession>
<evidence type="ECO:0000256" key="1">
    <source>
        <dbReference type="SAM" id="SignalP"/>
    </source>
</evidence>
<evidence type="ECO:0000313" key="2">
    <source>
        <dbReference type="EMBL" id="EYD75245.1"/>
    </source>
</evidence>
<feature type="chain" id="PRO_5001492966" evidence="1">
    <location>
        <begin position="22"/>
        <end position="470"/>
    </location>
</feature>